<dbReference type="SUPFAM" id="SSF53784">
    <property type="entry name" value="Phosphofructokinase"/>
    <property type="match status" value="1"/>
</dbReference>
<dbReference type="Gene3D" id="3.40.50.460">
    <property type="entry name" value="Phosphofructokinase domain"/>
    <property type="match status" value="1"/>
</dbReference>
<organism evidence="3 4">
    <name type="scientific">Vanilla planifolia</name>
    <name type="common">Vanilla</name>
    <dbReference type="NCBI Taxonomy" id="51239"/>
    <lineage>
        <taxon>Eukaryota</taxon>
        <taxon>Viridiplantae</taxon>
        <taxon>Streptophyta</taxon>
        <taxon>Embryophyta</taxon>
        <taxon>Tracheophyta</taxon>
        <taxon>Spermatophyta</taxon>
        <taxon>Magnoliopsida</taxon>
        <taxon>Liliopsida</taxon>
        <taxon>Asparagales</taxon>
        <taxon>Orchidaceae</taxon>
        <taxon>Vanilloideae</taxon>
        <taxon>Vanilleae</taxon>
        <taxon>Vanilla</taxon>
    </lineage>
</organism>
<evidence type="ECO:0000256" key="2">
    <source>
        <dbReference type="ARBA" id="ARBA00023152"/>
    </source>
</evidence>
<dbReference type="EMBL" id="JADCNM010000167">
    <property type="protein sequence ID" value="KAG0449637.1"/>
    <property type="molecule type" value="Genomic_DNA"/>
</dbReference>
<dbReference type="GO" id="GO:0047334">
    <property type="term" value="F:diphosphate-fructose-6-phosphate 1-phosphotransferase activity"/>
    <property type="evidence" value="ECO:0007669"/>
    <property type="project" value="TreeGrafter"/>
</dbReference>
<keyword evidence="2" id="KW-0324">Glycolysis</keyword>
<keyword evidence="1" id="KW-0963">Cytoplasm</keyword>
<dbReference type="InterPro" id="IPR035966">
    <property type="entry name" value="PKF_sf"/>
</dbReference>
<dbReference type="GO" id="GO:0015979">
    <property type="term" value="P:photosynthesis"/>
    <property type="evidence" value="ECO:0007669"/>
    <property type="project" value="TreeGrafter"/>
</dbReference>
<dbReference type="Proteomes" id="UP000639772">
    <property type="component" value="Unassembled WGS sequence"/>
</dbReference>
<dbReference type="OrthoDB" id="537915at2759"/>
<dbReference type="PANTHER" id="PTHR43650">
    <property type="entry name" value="PYROPHOSPHATE--FRUCTOSE 6-PHOSPHATE 1-PHOSPHOTRANSFERASE"/>
    <property type="match status" value="1"/>
</dbReference>
<evidence type="ECO:0000256" key="1">
    <source>
        <dbReference type="ARBA" id="ARBA00022490"/>
    </source>
</evidence>
<sequence>GRDKIETPEQGKFKPVIKKAMVELEGAPFGAFASEREEWALKNRYISPGPIQFIGPLSSDISHT</sequence>
<dbReference type="GO" id="GO:0005829">
    <property type="term" value="C:cytosol"/>
    <property type="evidence" value="ECO:0007669"/>
    <property type="project" value="TreeGrafter"/>
</dbReference>
<feature type="non-terminal residue" evidence="3">
    <location>
        <position position="1"/>
    </location>
</feature>
<evidence type="ECO:0000313" key="4">
    <source>
        <dbReference type="Proteomes" id="UP000639772"/>
    </source>
</evidence>
<dbReference type="GO" id="GO:0009749">
    <property type="term" value="P:response to glucose"/>
    <property type="evidence" value="ECO:0007669"/>
    <property type="project" value="TreeGrafter"/>
</dbReference>
<evidence type="ECO:0000313" key="3">
    <source>
        <dbReference type="EMBL" id="KAG0449637.1"/>
    </source>
</evidence>
<accession>A0A835PFY9</accession>
<dbReference type="PANTHER" id="PTHR43650:SF1">
    <property type="entry name" value="PYROPHOSPHATE--FRUCTOSE 6-PHOSPHATE 1-PHOSPHOTRANSFERASE SUBUNIT BETA 2"/>
    <property type="match status" value="1"/>
</dbReference>
<comment type="caution">
    <text evidence="3">The sequence shown here is derived from an EMBL/GenBank/DDBJ whole genome shotgun (WGS) entry which is preliminary data.</text>
</comment>
<protein>
    <submittedName>
        <fullName evidence="3">Uncharacterized protein</fullName>
    </submittedName>
</protein>
<dbReference type="AlphaFoldDB" id="A0A835PFY9"/>
<proteinExistence type="predicted"/>
<dbReference type="GO" id="GO:0003872">
    <property type="term" value="F:6-phosphofructokinase activity"/>
    <property type="evidence" value="ECO:0007669"/>
    <property type="project" value="InterPro"/>
</dbReference>
<gene>
    <name evidence="3" type="ORF">HPP92_027191</name>
</gene>
<name>A0A835PFY9_VANPL</name>
<reference evidence="3 4" key="1">
    <citation type="journal article" date="2020" name="Nat. Food">
        <title>A phased Vanilla planifolia genome enables genetic improvement of flavour and production.</title>
        <authorList>
            <person name="Hasing T."/>
            <person name="Tang H."/>
            <person name="Brym M."/>
            <person name="Khazi F."/>
            <person name="Huang T."/>
            <person name="Chambers A.H."/>
        </authorList>
    </citation>
    <scope>NUCLEOTIDE SEQUENCE [LARGE SCALE GENOMIC DNA]</scope>
    <source>
        <tissue evidence="3">Leaf</tissue>
    </source>
</reference>